<dbReference type="AlphaFoldDB" id="A0A4U0X6R7"/>
<organism evidence="1 2">
    <name type="scientific">Friedmanniomyces simplex</name>
    <dbReference type="NCBI Taxonomy" id="329884"/>
    <lineage>
        <taxon>Eukaryota</taxon>
        <taxon>Fungi</taxon>
        <taxon>Dikarya</taxon>
        <taxon>Ascomycota</taxon>
        <taxon>Pezizomycotina</taxon>
        <taxon>Dothideomycetes</taxon>
        <taxon>Dothideomycetidae</taxon>
        <taxon>Mycosphaerellales</taxon>
        <taxon>Teratosphaeriaceae</taxon>
        <taxon>Friedmanniomyces</taxon>
    </lineage>
</organism>
<comment type="caution">
    <text evidence="1">The sequence shown here is derived from an EMBL/GenBank/DDBJ whole genome shotgun (WGS) entry which is preliminary data.</text>
</comment>
<evidence type="ECO:0000313" key="1">
    <source>
        <dbReference type="EMBL" id="TKA71611.1"/>
    </source>
</evidence>
<reference evidence="1 2" key="1">
    <citation type="submission" date="2017-03" db="EMBL/GenBank/DDBJ databases">
        <title>Genomes of endolithic fungi from Antarctica.</title>
        <authorList>
            <person name="Coleine C."/>
            <person name="Masonjones S."/>
            <person name="Stajich J.E."/>
        </authorList>
    </citation>
    <scope>NUCLEOTIDE SEQUENCE [LARGE SCALE GENOMIC DNA]</scope>
    <source>
        <strain evidence="1 2">CCFEE 5184</strain>
    </source>
</reference>
<name>A0A4U0X6R7_9PEZI</name>
<evidence type="ECO:0000313" key="2">
    <source>
        <dbReference type="Proteomes" id="UP000309340"/>
    </source>
</evidence>
<dbReference type="STRING" id="329884.A0A4U0X6R7"/>
<sequence length="171" mass="19127">MKPYSWALVCRKAAGEKVVRCGPKDWISEDKAEKLDLTIIPIVNSVRSPTVNAPQQHHIRRTAELLTAPQSQQKDIRQTLQTPMKLRLQQDVGQVQELRLEILGYLVDEDLAVFLSGGYGPPTGMDLPSIAYVNKLIRAEYISLALENTTFTIHSGAGNDQFQKWLSGIDL</sequence>
<dbReference type="Proteomes" id="UP000309340">
    <property type="component" value="Unassembled WGS sequence"/>
</dbReference>
<gene>
    <name evidence="1" type="ORF">B0A55_07256</name>
</gene>
<proteinExistence type="predicted"/>
<protein>
    <submittedName>
        <fullName evidence="1">Uncharacterized protein</fullName>
    </submittedName>
</protein>
<dbReference type="OrthoDB" id="3824472at2759"/>
<dbReference type="EMBL" id="NAJQ01000344">
    <property type="protein sequence ID" value="TKA71611.1"/>
    <property type="molecule type" value="Genomic_DNA"/>
</dbReference>
<keyword evidence="2" id="KW-1185">Reference proteome</keyword>
<accession>A0A4U0X6R7</accession>